<dbReference type="InterPro" id="IPR050375">
    <property type="entry name" value="MFS_TsgA-like"/>
</dbReference>
<evidence type="ECO:0000313" key="9">
    <source>
        <dbReference type="Proteomes" id="UP001145087"/>
    </source>
</evidence>
<dbReference type="Proteomes" id="UP001145087">
    <property type="component" value="Unassembled WGS sequence"/>
</dbReference>
<keyword evidence="3 6" id="KW-0812">Transmembrane</keyword>
<comment type="caution">
    <text evidence="8">The sequence shown here is derived from an EMBL/GenBank/DDBJ whole genome shotgun (WGS) entry which is preliminary data.</text>
</comment>
<feature type="domain" description="Major facilitator superfamily (MFS) profile" evidence="7">
    <location>
        <begin position="7"/>
        <end position="410"/>
    </location>
</feature>
<evidence type="ECO:0000313" key="8">
    <source>
        <dbReference type="EMBL" id="MCY1723166.1"/>
    </source>
</evidence>
<evidence type="ECO:0000256" key="2">
    <source>
        <dbReference type="ARBA" id="ARBA00022475"/>
    </source>
</evidence>
<dbReference type="PANTHER" id="PTHR43702:SF12">
    <property type="entry name" value="N-ACETYL GLUCOSAMINE TRANSPORTER NAGP"/>
    <property type="match status" value="1"/>
</dbReference>
<feature type="transmembrane region" description="Helical" evidence="6">
    <location>
        <begin position="228"/>
        <end position="250"/>
    </location>
</feature>
<feature type="transmembrane region" description="Helical" evidence="6">
    <location>
        <begin position="7"/>
        <end position="29"/>
    </location>
</feature>
<feature type="transmembrane region" description="Helical" evidence="6">
    <location>
        <begin position="41"/>
        <end position="61"/>
    </location>
</feature>
<dbReference type="AlphaFoldDB" id="A0A9X3J932"/>
<evidence type="ECO:0000256" key="3">
    <source>
        <dbReference type="ARBA" id="ARBA00022692"/>
    </source>
</evidence>
<feature type="transmembrane region" description="Helical" evidence="6">
    <location>
        <begin position="73"/>
        <end position="91"/>
    </location>
</feature>
<feature type="transmembrane region" description="Helical" evidence="6">
    <location>
        <begin position="127"/>
        <end position="150"/>
    </location>
</feature>
<keyword evidence="2" id="KW-1003">Cell membrane</keyword>
<feature type="transmembrane region" description="Helical" evidence="6">
    <location>
        <begin position="182"/>
        <end position="200"/>
    </location>
</feature>
<dbReference type="PANTHER" id="PTHR43702">
    <property type="entry name" value="L-FUCOSE-PROTON SYMPORTER"/>
    <property type="match status" value="1"/>
</dbReference>
<sequence length="414" mass="44954">MKKNYLIVVLILFIFFVISFLTNIIGPLIPEVIKGFSVSKGMAGLLNFSFFIAYGVMSIPAGILTEKYKEKKVILGAFVLATLGALLFSVFSSFPVYLISLFLIGLGMAILQVAINPLLRVSGGEEHFAFTSVLAQLFFGGASFLSPLLYSYLVTNLSAGNTSNALLATLDSLVPENLKWVSIYWIFVFVALVMIIIVMLSKLPKVELKEDEKVGSLGTIKELLKNKYVILFFFGIFAYVGTEQGVASWISKFLADYHGMNPEVEGAKAISWFWGLLTIGCFLGLGLLKLLDSKIVLRIFSVAAMVSLAIALTTGNGMIAFYGFIGVGFFASVMWSVIFSLALNSLKDNHGAFSGILCSGIIGGAIVPLIVGVLGDAIGLRAGMMFVFITLGYILSISFWAKPLIKNKTIFTRD</sequence>
<feature type="transmembrane region" description="Helical" evidence="6">
    <location>
        <begin position="355"/>
        <end position="374"/>
    </location>
</feature>
<dbReference type="SUPFAM" id="SSF103473">
    <property type="entry name" value="MFS general substrate transporter"/>
    <property type="match status" value="1"/>
</dbReference>
<dbReference type="InterPro" id="IPR011701">
    <property type="entry name" value="MFS"/>
</dbReference>
<evidence type="ECO:0000259" key="7">
    <source>
        <dbReference type="PROSITE" id="PS50850"/>
    </source>
</evidence>
<dbReference type="GO" id="GO:0022857">
    <property type="term" value="F:transmembrane transporter activity"/>
    <property type="evidence" value="ECO:0007669"/>
    <property type="project" value="InterPro"/>
</dbReference>
<evidence type="ECO:0000256" key="1">
    <source>
        <dbReference type="ARBA" id="ARBA00004429"/>
    </source>
</evidence>
<reference evidence="8" key="1">
    <citation type="submission" date="2022-11" db="EMBL/GenBank/DDBJ databases">
        <title>Marilongibacter aestuarii gen. nov., sp. nov., isolated from tidal flat sediment.</title>
        <authorList>
            <person name="Jiayan W."/>
        </authorList>
    </citation>
    <scope>NUCLEOTIDE SEQUENCE</scope>
    <source>
        <strain evidence="8">Z1-6</strain>
    </source>
</reference>
<evidence type="ECO:0000256" key="6">
    <source>
        <dbReference type="SAM" id="Phobius"/>
    </source>
</evidence>
<feature type="transmembrane region" description="Helical" evidence="6">
    <location>
        <begin position="380"/>
        <end position="401"/>
    </location>
</feature>
<feature type="transmembrane region" description="Helical" evidence="6">
    <location>
        <begin position="295"/>
        <end position="313"/>
    </location>
</feature>
<dbReference type="InterPro" id="IPR020846">
    <property type="entry name" value="MFS_dom"/>
</dbReference>
<dbReference type="RefSeq" id="WP_343335492.1">
    <property type="nucleotide sequence ID" value="NZ_JAPOHD010000067.1"/>
</dbReference>
<feature type="transmembrane region" description="Helical" evidence="6">
    <location>
        <begin position="97"/>
        <end position="115"/>
    </location>
</feature>
<organism evidence="8 9">
    <name type="scientific">Draconibacterium aestuarii</name>
    <dbReference type="NCBI Taxonomy" id="2998507"/>
    <lineage>
        <taxon>Bacteria</taxon>
        <taxon>Pseudomonadati</taxon>
        <taxon>Bacteroidota</taxon>
        <taxon>Bacteroidia</taxon>
        <taxon>Marinilabiliales</taxon>
        <taxon>Prolixibacteraceae</taxon>
        <taxon>Draconibacterium</taxon>
    </lineage>
</organism>
<dbReference type="InterPro" id="IPR036259">
    <property type="entry name" value="MFS_trans_sf"/>
</dbReference>
<keyword evidence="9" id="KW-1185">Reference proteome</keyword>
<accession>A0A9X3J932</accession>
<feature type="transmembrane region" description="Helical" evidence="6">
    <location>
        <begin position="270"/>
        <end position="288"/>
    </location>
</feature>
<dbReference type="PROSITE" id="PS50850">
    <property type="entry name" value="MFS"/>
    <property type="match status" value="1"/>
</dbReference>
<dbReference type="Pfam" id="PF07690">
    <property type="entry name" value="MFS_1"/>
    <property type="match status" value="1"/>
</dbReference>
<feature type="transmembrane region" description="Helical" evidence="6">
    <location>
        <begin position="319"/>
        <end position="343"/>
    </location>
</feature>
<evidence type="ECO:0000256" key="5">
    <source>
        <dbReference type="ARBA" id="ARBA00023136"/>
    </source>
</evidence>
<protein>
    <submittedName>
        <fullName evidence="8">Sugar MFS transporter</fullName>
    </submittedName>
</protein>
<comment type="subcellular location">
    <subcellularLocation>
        <location evidence="1">Cell inner membrane</location>
        <topology evidence="1">Multi-pass membrane protein</topology>
    </subcellularLocation>
</comment>
<proteinExistence type="predicted"/>
<keyword evidence="5 6" id="KW-0472">Membrane</keyword>
<dbReference type="Gene3D" id="1.20.1250.20">
    <property type="entry name" value="MFS general substrate transporter like domains"/>
    <property type="match status" value="2"/>
</dbReference>
<name>A0A9X3J932_9BACT</name>
<evidence type="ECO:0000256" key="4">
    <source>
        <dbReference type="ARBA" id="ARBA00022989"/>
    </source>
</evidence>
<dbReference type="GO" id="GO:0005886">
    <property type="term" value="C:plasma membrane"/>
    <property type="evidence" value="ECO:0007669"/>
    <property type="project" value="UniProtKB-SubCell"/>
</dbReference>
<dbReference type="EMBL" id="JAPOHD010000067">
    <property type="protein sequence ID" value="MCY1723166.1"/>
    <property type="molecule type" value="Genomic_DNA"/>
</dbReference>
<keyword evidence="4 6" id="KW-1133">Transmembrane helix</keyword>
<dbReference type="CDD" id="cd17394">
    <property type="entry name" value="MFS_FucP_like"/>
    <property type="match status" value="1"/>
</dbReference>
<gene>
    <name evidence="8" type="ORF">OU798_22650</name>
</gene>